<dbReference type="Proteomes" id="UP000600171">
    <property type="component" value="Unassembled WGS sequence"/>
</dbReference>
<evidence type="ECO:0000313" key="2">
    <source>
        <dbReference type="EMBL" id="GGH61304.1"/>
    </source>
</evidence>
<protein>
    <submittedName>
        <fullName evidence="2">Metallophosphoesterase</fullName>
    </submittedName>
</protein>
<dbReference type="GO" id="GO:0016020">
    <property type="term" value="C:membrane"/>
    <property type="evidence" value="ECO:0007669"/>
    <property type="project" value="GOC"/>
</dbReference>
<dbReference type="SUPFAM" id="SSF56300">
    <property type="entry name" value="Metallo-dependent phosphatases"/>
    <property type="match status" value="1"/>
</dbReference>
<gene>
    <name evidence="2" type="ORF">GCM10007359_10330</name>
</gene>
<reference evidence="2 3" key="1">
    <citation type="journal article" date="2014" name="Int. J. Syst. Evol. Microbiol.">
        <title>Complete genome sequence of Corynebacterium casei LMG S-19264T (=DSM 44701T), isolated from a smear-ripened cheese.</title>
        <authorList>
            <consortium name="US DOE Joint Genome Institute (JGI-PGF)"/>
            <person name="Walter F."/>
            <person name="Albersmeier A."/>
            <person name="Kalinowski J."/>
            <person name="Ruckert C."/>
        </authorList>
    </citation>
    <scope>NUCLEOTIDE SEQUENCE [LARGE SCALE GENOMIC DNA]</scope>
    <source>
        <strain evidence="2 3">CCM 8669</strain>
    </source>
</reference>
<evidence type="ECO:0000259" key="1">
    <source>
        <dbReference type="Pfam" id="PF00149"/>
    </source>
</evidence>
<dbReference type="GO" id="GO:0009245">
    <property type="term" value="P:lipid A biosynthetic process"/>
    <property type="evidence" value="ECO:0007669"/>
    <property type="project" value="TreeGrafter"/>
</dbReference>
<keyword evidence="3" id="KW-1185">Reference proteome</keyword>
<dbReference type="EMBL" id="BMDC01000001">
    <property type="protein sequence ID" value="GGH61304.1"/>
    <property type="molecule type" value="Genomic_DNA"/>
</dbReference>
<dbReference type="AlphaFoldDB" id="A0A917MS93"/>
<name>A0A917MS93_9MICC</name>
<dbReference type="Gene3D" id="3.60.21.10">
    <property type="match status" value="1"/>
</dbReference>
<accession>A0A917MS93</accession>
<dbReference type="InterPro" id="IPR051158">
    <property type="entry name" value="Metallophosphoesterase_sf"/>
</dbReference>
<feature type="domain" description="Calcineurin-like phosphoesterase" evidence="1">
    <location>
        <begin position="56"/>
        <end position="247"/>
    </location>
</feature>
<sequence length="311" mass="33460">MVSFPTGPVIKGLATTTGASVLAGAATVAYAHFIELNNFKVRSETLPVLPQGAEDFRILHISDMHMIPGQQKKTEFMHSLAELNPDLVINTGDNLSHMSALPSLLEALNPLLDFPGVYVPGSNCYYAPVLKNPARYLWKESTADEGISPDRQELPTQQMHDAFDARGWVGLINRADTLTLKGLRLEFSGVDDPHLGFDEHPGFAPRAFDAEPAPSVRLGVCHAPYLRTLNRFVDDGAQAIFAGHTHGGQVCLPGGKALTSNCDLETDRAKGVSLQGEVPVQVSAGLGTSRFAPVRLFCPPEAILVTLTARA</sequence>
<dbReference type="GO" id="GO:0008758">
    <property type="term" value="F:UDP-2,3-diacylglucosamine hydrolase activity"/>
    <property type="evidence" value="ECO:0007669"/>
    <property type="project" value="TreeGrafter"/>
</dbReference>
<dbReference type="PANTHER" id="PTHR31302">
    <property type="entry name" value="TRANSMEMBRANE PROTEIN WITH METALLOPHOSPHOESTERASE DOMAIN-RELATED"/>
    <property type="match status" value="1"/>
</dbReference>
<comment type="caution">
    <text evidence="2">The sequence shown here is derived from an EMBL/GenBank/DDBJ whole genome shotgun (WGS) entry which is preliminary data.</text>
</comment>
<organism evidence="2 3">
    <name type="scientific">Rothia aerolata</name>
    <dbReference type="NCBI Taxonomy" id="1812262"/>
    <lineage>
        <taxon>Bacteria</taxon>
        <taxon>Bacillati</taxon>
        <taxon>Actinomycetota</taxon>
        <taxon>Actinomycetes</taxon>
        <taxon>Micrococcales</taxon>
        <taxon>Micrococcaceae</taxon>
        <taxon>Rothia</taxon>
    </lineage>
</organism>
<evidence type="ECO:0000313" key="3">
    <source>
        <dbReference type="Proteomes" id="UP000600171"/>
    </source>
</evidence>
<dbReference type="InterPro" id="IPR029052">
    <property type="entry name" value="Metallo-depent_PP-like"/>
</dbReference>
<dbReference type="PANTHER" id="PTHR31302:SF20">
    <property type="entry name" value="CONSERVED PROTEIN"/>
    <property type="match status" value="1"/>
</dbReference>
<proteinExistence type="predicted"/>
<dbReference type="Pfam" id="PF00149">
    <property type="entry name" value="Metallophos"/>
    <property type="match status" value="1"/>
</dbReference>
<dbReference type="InterPro" id="IPR004843">
    <property type="entry name" value="Calcineurin-like_PHP"/>
</dbReference>